<keyword evidence="2" id="KW-1185">Reference proteome</keyword>
<dbReference type="Proteomes" id="UP001157502">
    <property type="component" value="Chromosome 10"/>
</dbReference>
<name>A0ACC2GRP9_DALPE</name>
<organism evidence="1 2">
    <name type="scientific">Dallia pectoralis</name>
    <name type="common">Alaska blackfish</name>
    <dbReference type="NCBI Taxonomy" id="75939"/>
    <lineage>
        <taxon>Eukaryota</taxon>
        <taxon>Metazoa</taxon>
        <taxon>Chordata</taxon>
        <taxon>Craniata</taxon>
        <taxon>Vertebrata</taxon>
        <taxon>Euteleostomi</taxon>
        <taxon>Actinopterygii</taxon>
        <taxon>Neopterygii</taxon>
        <taxon>Teleostei</taxon>
        <taxon>Protacanthopterygii</taxon>
        <taxon>Esociformes</taxon>
        <taxon>Umbridae</taxon>
        <taxon>Dallia</taxon>
    </lineage>
</organism>
<sequence length="124" mass="13270">MTRYTRTPTSVVRFHVRTVETPQARFSSEAPCRPEALEGSDSSVPGLSVSAAGWNVATHHPSLGRKGADSPGCVRLAGDSIFGVSCQDLQVLLSFFRNNGQTPSPNIGARERSQNDFHIPTSGS</sequence>
<evidence type="ECO:0000313" key="1">
    <source>
        <dbReference type="EMBL" id="KAJ8006100.1"/>
    </source>
</evidence>
<proteinExistence type="predicted"/>
<reference evidence="1" key="1">
    <citation type="submission" date="2021-05" db="EMBL/GenBank/DDBJ databases">
        <authorList>
            <person name="Pan Q."/>
            <person name="Jouanno E."/>
            <person name="Zahm M."/>
            <person name="Klopp C."/>
            <person name="Cabau C."/>
            <person name="Louis A."/>
            <person name="Berthelot C."/>
            <person name="Parey E."/>
            <person name="Roest Crollius H."/>
            <person name="Montfort J."/>
            <person name="Robinson-Rechavi M."/>
            <person name="Bouchez O."/>
            <person name="Lampietro C."/>
            <person name="Lopez Roques C."/>
            <person name="Donnadieu C."/>
            <person name="Postlethwait J."/>
            <person name="Bobe J."/>
            <person name="Dillon D."/>
            <person name="Chandos A."/>
            <person name="von Hippel F."/>
            <person name="Guiguen Y."/>
        </authorList>
    </citation>
    <scope>NUCLEOTIDE SEQUENCE</scope>
    <source>
        <strain evidence="1">YG-Jan2019</strain>
    </source>
</reference>
<dbReference type="EMBL" id="CM055737">
    <property type="protein sequence ID" value="KAJ8006100.1"/>
    <property type="molecule type" value="Genomic_DNA"/>
</dbReference>
<comment type="caution">
    <text evidence="1">The sequence shown here is derived from an EMBL/GenBank/DDBJ whole genome shotgun (WGS) entry which is preliminary data.</text>
</comment>
<gene>
    <name evidence="1" type="ORF">DPEC_G00124750</name>
</gene>
<evidence type="ECO:0000313" key="2">
    <source>
        <dbReference type="Proteomes" id="UP001157502"/>
    </source>
</evidence>
<accession>A0ACC2GRP9</accession>
<protein>
    <submittedName>
        <fullName evidence="1">Uncharacterized protein</fullName>
    </submittedName>
</protein>